<dbReference type="Pfam" id="PF00076">
    <property type="entry name" value="RRM_1"/>
    <property type="match status" value="2"/>
</dbReference>
<dbReference type="EMBL" id="SNRW01041296">
    <property type="protein sequence ID" value="KAA6338198.1"/>
    <property type="molecule type" value="Genomic_DNA"/>
</dbReference>
<dbReference type="CDD" id="cd00590">
    <property type="entry name" value="RRM_SF"/>
    <property type="match status" value="2"/>
</dbReference>
<dbReference type="SMART" id="SM00360">
    <property type="entry name" value="RRM"/>
    <property type="match status" value="2"/>
</dbReference>
<dbReference type="GO" id="GO:0005634">
    <property type="term" value="C:nucleus"/>
    <property type="evidence" value="ECO:0007669"/>
    <property type="project" value="TreeGrafter"/>
</dbReference>
<keyword evidence="1 2" id="KW-0694">RNA-binding</keyword>
<dbReference type="InterPro" id="IPR050374">
    <property type="entry name" value="RRT5_SRSF_SR"/>
</dbReference>
<proteinExistence type="predicted"/>
<reference evidence="4 5" key="1">
    <citation type="submission" date="2019-03" db="EMBL/GenBank/DDBJ databases">
        <title>Single cell metagenomics reveals metabolic interactions within the superorganism composed of flagellate Streblomastix strix and complex community of Bacteroidetes bacteria on its surface.</title>
        <authorList>
            <person name="Treitli S.C."/>
            <person name="Kolisko M."/>
            <person name="Husnik F."/>
            <person name="Keeling P."/>
            <person name="Hampl V."/>
        </authorList>
    </citation>
    <scope>NUCLEOTIDE SEQUENCE [LARGE SCALE GENOMIC DNA]</scope>
    <source>
        <strain evidence="4">ST1C</strain>
    </source>
</reference>
<evidence type="ECO:0000259" key="3">
    <source>
        <dbReference type="PROSITE" id="PS50102"/>
    </source>
</evidence>
<organism evidence="4 5">
    <name type="scientific">Streblomastix strix</name>
    <dbReference type="NCBI Taxonomy" id="222440"/>
    <lineage>
        <taxon>Eukaryota</taxon>
        <taxon>Metamonada</taxon>
        <taxon>Preaxostyla</taxon>
        <taxon>Oxymonadida</taxon>
        <taxon>Streblomastigidae</taxon>
        <taxon>Streblomastix</taxon>
    </lineage>
</organism>
<feature type="non-terminal residue" evidence="4">
    <location>
        <position position="256"/>
    </location>
</feature>
<dbReference type="InterPro" id="IPR000504">
    <property type="entry name" value="RRM_dom"/>
</dbReference>
<dbReference type="GO" id="GO:0003729">
    <property type="term" value="F:mRNA binding"/>
    <property type="evidence" value="ECO:0007669"/>
    <property type="project" value="TreeGrafter"/>
</dbReference>
<dbReference type="OrthoDB" id="2083at2759"/>
<evidence type="ECO:0000256" key="1">
    <source>
        <dbReference type="ARBA" id="ARBA00022884"/>
    </source>
</evidence>
<dbReference type="InterPro" id="IPR035979">
    <property type="entry name" value="RBD_domain_sf"/>
</dbReference>
<sequence>PFNPRNCEVKYNQQTRQNDGHIQFYYEEDASEASYRLNGKMIGGQNIEIDFQRVTNRSQLPIQQRPRPPFASIYPPRSNEDERSLYVTNINPRTTQQDLELVFTGFNVARCQIHPNRSFNQPISAEVRFLSAEDAKQARVHSKDIKIDNNILQFQYSRRNNPLPVVNSTIIIRNLNQDTSIQSINSILNQFNPLNTTIQPDPQSHDGSLMATVEFSSQDIAVLASKFANGQYLKGNLISSETSTVPQVKKWETPQD</sequence>
<gene>
    <name evidence="4" type="ORF">EZS28_052720</name>
</gene>
<evidence type="ECO:0000313" key="5">
    <source>
        <dbReference type="Proteomes" id="UP000324800"/>
    </source>
</evidence>
<name>A0A5J4RX90_9EUKA</name>
<evidence type="ECO:0000256" key="2">
    <source>
        <dbReference type="PROSITE-ProRule" id="PRU00176"/>
    </source>
</evidence>
<dbReference type="SUPFAM" id="SSF54928">
    <property type="entry name" value="RNA-binding domain, RBD"/>
    <property type="match status" value="2"/>
</dbReference>
<dbReference type="InterPro" id="IPR012677">
    <property type="entry name" value="Nucleotide-bd_a/b_plait_sf"/>
</dbReference>
<comment type="caution">
    <text evidence="4">The sequence shown here is derived from an EMBL/GenBank/DDBJ whole genome shotgun (WGS) entry which is preliminary data.</text>
</comment>
<feature type="domain" description="RRM" evidence="3">
    <location>
        <begin position="83"/>
        <end position="159"/>
    </location>
</feature>
<protein>
    <recommendedName>
        <fullName evidence="3">RRM domain-containing protein</fullName>
    </recommendedName>
</protein>
<dbReference type="PANTHER" id="PTHR23003">
    <property type="entry name" value="RNA RECOGNITION MOTIF RRM DOMAIN CONTAINING PROTEIN"/>
    <property type="match status" value="1"/>
</dbReference>
<dbReference type="Proteomes" id="UP000324800">
    <property type="component" value="Unassembled WGS sequence"/>
</dbReference>
<dbReference type="AlphaFoldDB" id="A0A5J4RX90"/>
<dbReference type="PROSITE" id="PS50102">
    <property type="entry name" value="RRM"/>
    <property type="match status" value="1"/>
</dbReference>
<feature type="non-terminal residue" evidence="4">
    <location>
        <position position="1"/>
    </location>
</feature>
<evidence type="ECO:0000313" key="4">
    <source>
        <dbReference type="EMBL" id="KAA6338198.1"/>
    </source>
</evidence>
<dbReference type="Gene3D" id="3.30.70.330">
    <property type="match status" value="3"/>
</dbReference>
<dbReference type="GO" id="GO:0005737">
    <property type="term" value="C:cytoplasm"/>
    <property type="evidence" value="ECO:0007669"/>
    <property type="project" value="TreeGrafter"/>
</dbReference>
<accession>A0A5J4RX90</accession>